<evidence type="ECO:0000313" key="3">
    <source>
        <dbReference type="EMBL" id="PPK71088.1"/>
    </source>
</evidence>
<evidence type="ECO:0000256" key="1">
    <source>
        <dbReference type="SAM" id="MobiDB-lite"/>
    </source>
</evidence>
<reference evidence="3 4" key="1">
    <citation type="submission" date="2018-02" db="EMBL/GenBank/DDBJ databases">
        <title>Genomic Encyclopedia of Archaeal and Bacterial Type Strains, Phase II (KMG-II): from individual species to whole genera.</title>
        <authorList>
            <person name="Goeker M."/>
        </authorList>
    </citation>
    <scope>NUCLEOTIDE SEQUENCE [LARGE SCALE GENOMIC DNA]</scope>
    <source>
        <strain evidence="3 4">YU 961-1</strain>
    </source>
</reference>
<name>A0A2S6H0T8_9PSEU</name>
<organism evidence="3 4">
    <name type="scientific">Actinokineospora auranticolor</name>
    <dbReference type="NCBI Taxonomy" id="155976"/>
    <lineage>
        <taxon>Bacteria</taxon>
        <taxon>Bacillati</taxon>
        <taxon>Actinomycetota</taxon>
        <taxon>Actinomycetes</taxon>
        <taxon>Pseudonocardiales</taxon>
        <taxon>Pseudonocardiaceae</taxon>
        <taxon>Actinokineospora</taxon>
    </lineage>
</organism>
<comment type="caution">
    <text evidence="3">The sequence shown here is derived from an EMBL/GenBank/DDBJ whole genome shotgun (WGS) entry which is preliminary data.</text>
</comment>
<dbReference type="RefSeq" id="WP_104476065.1">
    <property type="nucleotide sequence ID" value="NZ_CP154825.1"/>
</dbReference>
<keyword evidence="2" id="KW-0732">Signal</keyword>
<gene>
    <name evidence="3" type="ORF">CLV40_101274</name>
</gene>
<evidence type="ECO:0000256" key="2">
    <source>
        <dbReference type="SAM" id="SignalP"/>
    </source>
</evidence>
<accession>A0A2S6H0T8</accession>
<feature type="chain" id="PRO_5015485114" description="HAF family extracellular repeat protein" evidence="2">
    <location>
        <begin position="25"/>
        <end position="404"/>
    </location>
</feature>
<keyword evidence="4" id="KW-1185">Reference proteome</keyword>
<evidence type="ECO:0008006" key="5">
    <source>
        <dbReference type="Google" id="ProtNLM"/>
    </source>
</evidence>
<evidence type="ECO:0000313" key="4">
    <source>
        <dbReference type="Proteomes" id="UP000239203"/>
    </source>
</evidence>
<dbReference type="Proteomes" id="UP000239203">
    <property type="component" value="Unassembled WGS sequence"/>
</dbReference>
<feature type="signal peptide" evidence="2">
    <location>
        <begin position="1"/>
        <end position="24"/>
    </location>
</feature>
<protein>
    <recommendedName>
        <fullName evidence="5">HAF family extracellular repeat protein</fullName>
    </recommendedName>
</protein>
<sequence>MLLRKGMVCTAVGLLLSVSIPAVAAGAEARGFTVVALETPGSVSRVTGLNDSDMAVGVLIPDEYPWDTIPVRWGRDGGLTRLTLPEDADAGYAYGINNEGTCAGMVYSEATLVQRPARWDLDGRVTELPGAPGFPETAAMRVTDSGWVGGFATNDRLPAHPWHAVRWDPAGGIEVLEPLPGDEHSSVTGLTDDGVAYGFSARKRATGAPSAAVRWGPDGTPTALPVPSWATGSELRGLRGRFAYGSVGLPNGRSAAVRWNLREDATTVTVLEPEGFEWPYVWGVNARGETLGSGQGLEDRHQKAFRWNRSGKPTELAPLPGDDWATANAINGSGAAVGTSTNPDRTETRTVRWSPSGRIAELPLLPGTGYESPEYTNERGSAAGQAYSTTEPHSRGVLWVATDD</sequence>
<proteinExistence type="predicted"/>
<dbReference type="EMBL" id="PTIX01000001">
    <property type="protein sequence ID" value="PPK71088.1"/>
    <property type="molecule type" value="Genomic_DNA"/>
</dbReference>
<feature type="region of interest" description="Disordered" evidence="1">
    <location>
        <begin position="364"/>
        <end position="392"/>
    </location>
</feature>
<dbReference type="OrthoDB" id="4310309at2"/>
<dbReference type="AlphaFoldDB" id="A0A2S6H0T8"/>